<dbReference type="Proteomes" id="UP000824120">
    <property type="component" value="Chromosome 5"/>
</dbReference>
<proteinExistence type="predicted"/>
<dbReference type="OrthoDB" id="1324592at2759"/>
<gene>
    <name evidence="1" type="ORF">H5410_028165</name>
</gene>
<organism evidence="1 2">
    <name type="scientific">Solanum commersonii</name>
    <name type="common">Commerson's wild potato</name>
    <name type="synonym">Commerson's nightshade</name>
    <dbReference type="NCBI Taxonomy" id="4109"/>
    <lineage>
        <taxon>Eukaryota</taxon>
        <taxon>Viridiplantae</taxon>
        <taxon>Streptophyta</taxon>
        <taxon>Embryophyta</taxon>
        <taxon>Tracheophyta</taxon>
        <taxon>Spermatophyta</taxon>
        <taxon>Magnoliopsida</taxon>
        <taxon>eudicotyledons</taxon>
        <taxon>Gunneridae</taxon>
        <taxon>Pentapetalae</taxon>
        <taxon>asterids</taxon>
        <taxon>lamiids</taxon>
        <taxon>Solanales</taxon>
        <taxon>Solanaceae</taxon>
        <taxon>Solanoideae</taxon>
        <taxon>Solaneae</taxon>
        <taxon>Solanum</taxon>
    </lineage>
</organism>
<dbReference type="AlphaFoldDB" id="A0A9J5Z1A4"/>
<evidence type="ECO:0000313" key="1">
    <source>
        <dbReference type="EMBL" id="KAG5606673.1"/>
    </source>
</evidence>
<evidence type="ECO:0000313" key="2">
    <source>
        <dbReference type="Proteomes" id="UP000824120"/>
    </source>
</evidence>
<reference evidence="1 2" key="1">
    <citation type="submission" date="2020-09" db="EMBL/GenBank/DDBJ databases">
        <title>De no assembly of potato wild relative species, Solanum commersonii.</title>
        <authorList>
            <person name="Cho K."/>
        </authorList>
    </citation>
    <scope>NUCLEOTIDE SEQUENCE [LARGE SCALE GENOMIC DNA]</scope>
    <source>
        <strain evidence="1">LZ3.2</strain>
        <tissue evidence="1">Leaf</tissue>
    </source>
</reference>
<protein>
    <submittedName>
        <fullName evidence="1">Uncharacterized protein</fullName>
    </submittedName>
</protein>
<keyword evidence="2" id="KW-1185">Reference proteome</keyword>
<name>A0A9J5Z1A4_SOLCO</name>
<comment type="caution">
    <text evidence="1">The sequence shown here is derived from an EMBL/GenBank/DDBJ whole genome shotgun (WGS) entry which is preliminary data.</text>
</comment>
<sequence>MDECIDEVQGPYILKIFSPRRQNGIPHVRAKKCKMRHILLGSFIFIPPPLERSKKVDVKLGVFEKSDYPKFGAKEH</sequence>
<feature type="non-terminal residue" evidence="1">
    <location>
        <position position="1"/>
    </location>
</feature>
<accession>A0A9J5Z1A4</accession>
<dbReference type="EMBL" id="JACXVP010000005">
    <property type="protein sequence ID" value="KAG5606673.1"/>
    <property type="molecule type" value="Genomic_DNA"/>
</dbReference>